<dbReference type="EMBL" id="DACWHX010000022">
    <property type="protein sequence ID" value="HAU1881408.1"/>
    <property type="molecule type" value="Genomic_DNA"/>
</dbReference>
<proteinExistence type="predicted"/>
<evidence type="ECO:0000313" key="2">
    <source>
        <dbReference type="EMBL" id="HAU1881408.1"/>
    </source>
</evidence>
<sequence>MSTKNQDDIMKKRIVSLFVISTAISSVNAATQAIVWGESTKALPQFMQAHPFKKQGLLQTVKSQQSDYKLELQNNSNHATRHARYQITYKGVPVLGLSSHFSFQRWRQRNCNRYEYYRN</sequence>
<evidence type="ECO:0000256" key="1">
    <source>
        <dbReference type="SAM" id="SignalP"/>
    </source>
</evidence>
<feature type="chain" id="PRO_5042847822" evidence="1">
    <location>
        <begin position="30"/>
        <end position="119"/>
    </location>
</feature>
<name>A0AAN5T2Q7_LEGPN</name>
<gene>
    <name evidence="2" type="ORF">JBJ86_14295</name>
</gene>
<reference evidence="2" key="2">
    <citation type="submission" date="2019-10" db="EMBL/GenBank/DDBJ databases">
        <authorList>
            <consortium name="NCBI Pathogen Detection Project"/>
        </authorList>
    </citation>
    <scope>NUCLEOTIDE SEQUENCE</scope>
    <source>
        <strain evidence="2">AZ00058701</strain>
    </source>
</reference>
<accession>A0AAN5T2Q7</accession>
<keyword evidence="1" id="KW-0732">Signal</keyword>
<feature type="signal peptide" evidence="1">
    <location>
        <begin position="1"/>
        <end position="29"/>
    </location>
</feature>
<dbReference type="Proteomes" id="UP000866496">
    <property type="component" value="Unassembled WGS sequence"/>
</dbReference>
<organism evidence="2 3">
    <name type="scientific">Legionella pneumophila</name>
    <dbReference type="NCBI Taxonomy" id="446"/>
    <lineage>
        <taxon>Bacteria</taxon>
        <taxon>Pseudomonadati</taxon>
        <taxon>Pseudomonadota</taxon>
        <taxon>Gammaproteobacteria</taxon>
        <taxon>Legionellales</taxon>
        <taxon>Legionellaceae</taxon>
        <taxon>Legionella</taxon>
    </lineage>
</organism>
<dbReference type="AlphaFoldDB" id="A0AAN5T2Q7"/>
<evidence type="ECO:0000313" key="3">
    <source>
        <dbReference type="Proteomes" id="UP000866496"/>
    </source>
</evidence>
<reference evidence="2" key="1">
    <citation type="journal article" date="2018" name="Genome Biol.">
        <title>SKESA: strategic k-mer extension for scrupulous assemblies.</title>
        <authorList>
            <person name="Souvorov A."/>
            <person name="Agarwala R."/>
            <person name="Lipman D.J."/>
        </authorList>
    </citation>
    <scope>NUCLEOTIDE SEQUENCE</scope>
    <source>
        <strain evidence="2">AZ00058701</strain>
    </source>
</reference>
<comment type="caution">
    <text evidence="2">The sequence shown here is derived from an EMBL/GenBank/DDBJ whole genome shotgun (WGS) entry which is preliminary data.</text>
</comment>
<protein>
    <submittedName>
        <fullName evidence="2">Uncharacterized protein</fullName>
    </submittedName>
</protein>